<evidence type="ECO:0000313" key="4">
    <source>
        <dbReference type="EMBL" id="OWK34684.1"/>
    </source>
</evidence>
<feature type="domain" description="BD-FAE-like" evidence="3">
    <location>
        <begin position="55"/>
        <end position="258"/>
    </location>
</feature>
<keyword evidence="5" id="KW-1185">Reference proteome</keyword>
<dbReference type="InterPro" id="IPR049492">
    <property type="entry name" value="BD-FAE-like_dom"/>
</dbReference>
<keyword evidence="2" id="KW-0732">Signal</keyword>
<dbReference type="EMBL" id="NIDE01000019">
    <property type="protein sequence ID" value="OWK34684.1"/>
    <property type="molecule type" value="Genomic_DNA"/>
</dbReference>
<dbReference type="Proteomes" id="UP000214646">
    <property type="component" value="Unassembled WGS sequence"/>
</dbReference>
<dbReference type="InterPro" id="IPR029058">
    <property type="entry name" value="AB_hydrolase_fold"/>
</dbReference>
<comment type="caution">
    <text evidence="4">The sequence shown here is derived from an EMBL/GenBank/DDBJ whole genome shotgun (WGS) entry which is preliminary data.</text>
</comment>
<evidence type="ECO:0000256" key="1">
    <source>
        <dbReference type="ARBA" id="ARBA00022801"/>
    </source>
</evidence>
<protein>
    <submittedName>
        <fullName evidence="4">Esterase/lipase</fullName>
    </submittedName>
</protein>
<proteinExistence type="predicted"/>
<dbReference type="AlphaFoldDB" id="A0A225D4W5"/>
<dbReference type="SUPFAM" id="SSF53474">
    <property type="entry name" value="alpha/beta-Hydrolases"/>
    <property type="match status" value="1"/>
</dbReference>
<dbReference type="OrthoDB" id="265201at2"/>
<evidence type="ECO:0000259" key="3">
    <source>
        <dbReference type="Pfam" id="PF20434"/>
    </source>
</evidence>
<dbReference type="InterPro" id="IPR050300">
    <property type="entry name" value="GDXG_lipolytic_enzyme"/>
</dbReference>
<organism evidence="4 5">
    <name type="scientific">Fimbriiglobus ruber</name>
    <dbReference type="NCBI Taxonomy" id="1908690"/>
    <lineage>
        <taxon>Bacteria</taxon>
        <taxon>Pseudomonadati</taxon>
        <taxon>Planctomycetota</taxon>
        <taxon>Planctomycetia</taxon>
        <taxon>Gemmatales</taxon>
        <taxon>Gemmataceae</taxon>
        <taxon>Fimbriiglobus</taxon>
    </lineage>
</organism>
<dbReference type="RefSeq" id="WP_088259950.1">
    <property type="nucleotide sequence ID" value="NZ_NIDE01000019.1"/>
</dbReference>
<dbReference type="PROSITE" id="PS51257">
    <property type="entry name" value="PROKAR_LIPOPROTEIN"/>
    <property type="match status" value="1"/>
</dbReference>
<dbReference type="PANTHER" id="PTHR48081">
    <property type="entry name" value="AB HYDROLASE SUPERFAMILY PROTEIN C4A8.06C"/>
    <property type="match status" value="1"/>
</dbReference>
<sequence>MHSSHARLMRWLAVLAVLTACLPAARAQKGPAVPDDVIFETGIEYANPDGQHLQLDLARPKSGAGPFPAIVCIHGGGFRAGKRDGYDAQCIRLAQHGYVALTVSYRLAPKYQFPAAVNDTKEAIRWVRANAAKYHVDPERIGVTGGSAGGHLAQFLAVTGDVKEFDGTGGNLDQSSKIACVVNVYGPSDFTKSYGKSVDAAEVLPLFLGGNLETARRLHLRASPLYWVTPNAAPTLCIHGTDDKYVAHEQAVWLVDKLKAAGVEADLLTLNGAGHGFKGKDVETAEKAMIEFFDKHLKK</sequence>
<name>A0A225D4W5_9BACT</name>
<evidence type="ECO:0000313" key="5">
    <source>
        <dbReference type="Proteomes" id="UP000214646"/>
    </source>
</evidence>
<dbReference type="Pfam" id="PF20434">
    <property type="entry name" value="BD-FAE"/>
    <property type="match status" value="1"/>
</dbReference>
<dbReference type="Gene3D" id="3.40.50.1820">
    <property type="entry name" value="alpha/beta hydrolase"/>
    <property type="match status" value="1"/>
</dbReference>
<feature type="signal peptide" evidence="2">
    <location>
        <begin position="1"/>
        <end position="27"/>
    </location>
</feature>
<keyword evidence="1" id="KW-0378">Hydrolase</keyword>
<reference evidence="5" key="1">
    <citation type="submission" date="2017-06" db="EMBL/GenBank/DDBJ databases">
        <title>Genome analysis of Fimbriiglobus ruber SP5, the first member of the order Planctomycetales with confirmed chitinolytic capability.</title>
        <authorList>
            <person name="Ravin N.V."/>
            <person name="Rakitin A.L."/>
            <person name="Ivanova A.A."/>
            <person name="Beletsky A.V."/>
            <person name="Kulichevskaya I.S."/>
            <person name="Mardanov A.V."/>
            <person name="Dedysh S.N."/>
        </authorList>
    </citation>
    <scope>NUCLEOTIDE SEQUENCE [LARGE SCALE GENOMIC DNA]</scope>
    <source>
        <strain evidence="5">SP5</strain>
    </source>
</reference>
<evidence type="ECO:0000256" key="2">
    <source>
        <dbReference type="SAM" id="SignalP"/>
    </source>
</evidence>
<feature type="chain" id="PRO_5012397992" evidence="2">
    <location>
        <begin position="28"/>
        <end position="299"/>
    </location>
</feature>
<gene>
    <name evidence="4" type="ORF">FRUB_09526</name>
</gene>
<dbReference type="PANTHER" id="PTHR48081:SF13">
    <property type="entry name" value="ALPHA_BETA HYDROLASE"/>
    <property type="match status" value="1"/>
</dbReference>
<dbReference type="GO" id="GO:0016787">
    <property type="term" value="F:hydrolase activity"/>
    <property type="evidence" value="ECO:0007669"/>
    <property type="project" value="UniProtKB-KW"/>
</dbReference>
<accession>A0A225D4W5</accession>